<feature type="compositionally biased region" description="Polar residues" evidence="1">
    <location>
        <begin position="151"/>
        <end position="162"/>
    </location>
</feature>
<evidence type="ECO:0000256" key="1">
    <source>
        <dbReference type="SAM" id="MobiDB-lite"/>
    </source>
</evidence>
<proteinExistence type="predicted"/>
<dbReference type="EMBL" id="CAJFCW020000005">
    <property type="protein sequence ID" value="CAG9119814.1"/>
    <property type="molecule type" value="Genomic_DNA"/>
</dbReference>
<dbReference type="Proteomes" id="UP000783686">
    <property type="component" value="Unassembled WGS sequence"/>
</dbReference>
<feature type="region of interest" description="Disordered" evidence="1">
    <location>
        <begin position="136"/>
        <end position="180"/>
    </location>
</feature>
<keyword evidence="3" id="KW-1185">Reference proteome</keyword>
<feature type="compositionally biased region" description="Basic and acidic residues" evidence="1">
    <location>
        <begin position="136"/>
        <end position="147"/>
    </location>
</feature>
<accession>A0A811L9E9</accession>
<organism evidence="2 3">
    <name type="scientific">Bursaphelenchus okinawaensis</name>
    <dbReference type="NCBI Taxonomy" id="465554"/>
    <lineage>
        <taxon>Eukaryota</taxon>
        <taxon>Metazoa</taxon>
        <taxon>Ecdysozoa</taxon>
        <taxon>Nematoda</taxon>
        <taxon>Chromadorea</taxon>
        <taxon>Rhabditida</taxon>
        <taxon>Tylenchina</taxon>
        <taxon>Tylenchomorpha</taxon>
        <taxon>Aphelenchoidea</taxon>
        <taxon>Aphelenchoididae</taxon>
        <taxon>Bursaphelenchus</taxon>
    </lineage>
</organism>
<sequence>MKYVNECILKPFEQIFQALVRGFGMISDTNALEHLRLALQNDQPVVNDVTPKEPTLFAEPETVGIVVNEEIAIEKDRLSEELQNTKEKLTKAMNDKSEWEATVHAMEQELDVIRRLRDASNGADAGTYDRLADQSRELEKQREEIHKLKFSGSTSPISSTGETPPRENSFKRNIRRMVGK</sequence>
<reference evidence="2" key="1">
    <citation type="submission" date="2020-09" db="EMBL/GenBank/DDBJ databases">
        <authorList>
            <person name="Kikuchi T."/>
        </authorList>
    </citation>
    <scope>NUCLEOTIDE SEQUENCE</scope>
    <source>
        <strain evidence="2">SH1</strain>
    </source>
</reference>
<evidence type="ECO:0000313" key="2">
    <source>
        <dbReference type="EMBL" id="CAD5224342.1"/>
    </source>
</evidence>
<name>A0A811L9E9_9BILA</name>
<dbReference type="Proteomes" id="UP000614601">
    <property type="component" value="Unassembled WGS sequence"/>
</dbReference>
<dbReference type="OrthoDB" id="5566667at2759"/>
<dbReference type="AlphaFoldDB" id="A0A811L9E9"/>
<protein>
    <submittedName>
        <fullName evidence="2">Uncharacterized protein</fullName>
    </submittedName>
</protein>
<comment type="caution">
    <text evidence="2">The sequence shown here is derived from an EMBL/GenBank/DDBJ whole genome shotgun (WGS) entry which is preliminary data.</text>
</comment>
<dbReference type="EMBL" id="CAJFDH010000005">
    <property type="protein sequence ID" value="CAD5224342.1"/>
    <property type="molecule type" value="Genomic_DNA"/>
</dbReference>
<evidence type="ECO:0000313" key="3">
    <source>
        <dbReference type="Proteomes" id="UP000614601"/>
    </source>
</evidence>
<gene>
    <name evidence="2" type="ORF">BOKJ2_LOCUS11031</name>
</gene>